<proteinExistence type="predicted"/>
<sequence>MSRNVRKAKKERKKNTIFTRWALIISIWTFFTAVGISLISDLLLRESSLLIALVILLCIVIIGAVADIIAVAITAAELSPFNSMAAKKVYGARKGIQMIQNAEKYANFFSDVVGDVLGYIAGFAGATIVLRIISLNDQLTPYQSMIAVLVAGLSSAGIVGSKAIGKNIAIYNSTKIVLWFGKVVAFLSDWKKVDPKNRKR</sequence>
<gene>
    <name evidence="2" type="ORF">J2Z37_002849</name>
</gene>
<reference evidence="2 3" key="1">
    <citation type="submission" date="2021-03" db="EMBL/GenBank/DDBJ databases">
        <title>Genomic Encyclopedia of Type Strains, Phase IV (KMG-IV): sequencing the most valuable type-strain genomes for metagenomic binning, comparative biology and taxonomic classification.</title>
        <authorList>
            <person name="Goeker M."/>
        </authorList>
    </citation>
    <scope>NUCLEOTIDE SEQUENCE [LARGE SCALE GENOMIC DNA]</scope>
    <source>
        <strain evidence="2 3">DSM 24738</strain>
    </source>
</reference>
<organism evidence="2 3">
    <name type="scientific">Ammoniphilus resinae</name>
    <dbReference type="NCBI Taxonomy" id="861532"/>
    <lineage>
        <taxon>Bacteria</taxon>
        <taxon>Bacillati</taxon>
        <taxon>Bacillota</taxon>
        <taxon>Bacilli</taxon>
        <taxon>Bacillales</taxon>
        <taxon>Paenibacillaceae</taxon>
        <taxon>Aneurinibacillus group</taxon>
        <taxon>Ammoniphilus</taxon>
    </lineage>
</organism>
<protein>
    <recommendedName>
        <fullName evidence="4">Mg2+ and Co2+ transporter CorB</fullName>
    </recommendedName>
</protein>
<feature type="transmembrane region" description="Helical" evidence="1">
    <location>
        <begin position="112"/>
        <end position="133"/>
    </location>
</feature>
<feature type="transmembrane region" description="Helical" evidence="1">
    <location>
        <begin position="21"/>
        <end position="44"/>
    </location>
</feature>
<name>A0ABS4GRE3_9BACL</name>
<comment type="caution">
    <text evidence="2">The sequence shown here is derived from an EMBL/GenBank/DDBJ whole genome shotgun (WGS) entry which is preliminary data.</text>
</comment>
<dbReference type="Proteomes" id="UP001519343">
    <property type="component" value="Unassembled WGS sequence"/>
</dbReference>
<accession>A0ABS4GRE3</accession>
<dbReference type="RefSeq" id="WP_209810874.1">
    <property type="nucleotide sequence ID" value="NZ_JAGGKT010000008.1"/>
</dbReference>
<feature type="transmembrane region" description="Helical" evidence="1">
    <location>
        <begin position="145"/>
        <end position="165"/>
    </location>
</feature>
<evidence type="ECO:0008006" key="4">
    <source>
        <dbReference type="Google" id="ProtNLM"/>
    </source>
</evidence>
<dbReference type="EMBL" id="JAGGKT010000008">
    <property type="protein sequence ID" value="MBP1932838.1"/>
    <property type="molecule type" value="Genomic_DNA"/>
</dbReference>
<evidence type="ECO:0000256" key="1">
    <source>
        <dbReference type="SAM" id="Phobius"/>
    </source>
</evidence>
<evidence type="ECO:0000313" key="2">
    <source>
        <dbReference type="EMBL" id="MBP1932838.1"/>
    </source>
</evidence>
<keyword evidence="1" id="KW-0472">Membrane</keyword>
<evidence type="ECO:0000313" key="3">
    <source>
        <dbReference type="Proteomes" id="UP001519343"/>
    </source>
</evidence>
<keyword evidence="3" id="KW-1185">Reference proteome</keyword>
<keyword evidence="1" id="KW-0812">Transmembrane</keyword>
<keyword evidence="1" id="KW-1133">Transmembrane helix</keyword>
<feature type="transmembrane region" description="Helical" evidence="1">
    <location>
        <begin position="50"/>
        <end position="78"/>
    </location>
</feature>